<reference evidence="1 3" key="2">
    <citation type="submission" date="2020-05" db="EMBL/GenBank/DDBJ databases">
        <authorList>
            <person name="Campoy J."/>
            <person name="Schneeberger K."/>
            <person name="Spophaly S."/>
        </authorList>
    </citation>
    <scope>NUCLEOTIDE SEQUENCE [LARGE SCALE GENOMIC DNA]</scope>
    <source>
        <strain evidence="1">PruArmRojPasFocal</strain>
    </source>
</reference>
<evidence type="ECO:0000313" key="4">
    <source>
        <dbReference type="Proteomes" id="UP000507245"/>
    </source>
</evidence>
<dbReference type="Proteomes" id="UP000507245">
    <property type="component" value="Unassembled WGS sequence"/>
</dbReference>
<name>A0A6J5TN83_PRUAR</name>
<organism evidence="1 3">
    <name type="scientific">Prunus armeniaca</name>
    <name type="common">Apricot</name>
    <name type="synonym">Armeniaca vulgaris</name>
    <dbReference type="NCBI Taxonomy" id="36596"/>
    <lineage>
        <taxon>Eukaryota</taxon>
        <taxon>Viridiplantae</taxon>
        <taxon>Streptophyta</taxon>
        <taxon>Embryophyta</taxon>
        <taxon>Tracheophyta</taxon>
        <taxon>Spermatophyta</taxon>
        <taxon>Magnoliopsida</taxon>
        <taxon>eudicotyledons</taxon>
        <taxon>Gunneridae</taxon>
        <taxon>Pentapetalae</taxon>
        <taxon>rosids</taxon>
        <taxon>fabids</taxon>
        <taxon>Rosales</taxon>
        <taxon>Rosaceae</taxon>
        <taxon>Amygdaloideae</taxon>
        <taxon>Amygdaleae</taxon>
        <taxon>Prunus</taxon>
    </lineage>
</organism>
<dbReference type="AlphaFoldDB" id="A0A6J5TN83"/>
<accession>A0A6J5TN83</accession>
<dbReference type="OrthoDB" id="1709436at2759"/>
<evidence type="ECO:0000313" key="3">
    <source>
        <dbReference type="Proteomes" id="UP000507222"/>
    </source>
</evidence>
<proteinExistence type="predicted"/>
<keyword evidence="4" id="KW-1185">Reference proteome</keyword>
<gene>
    <name evidence="1" type="ORF">CURHAP_LOCUS7686</name>
    <name evidence="2" type="ORF">ORAREDHAP_LOCUS7677</name>
</gene>
<evidence type="ECO:0000313" key="1">
    <source>
        <dbReference type="EMBL" id="CAB4265546.1"/>
    </source>
</evidence>
<dbReference type="EMBL" id="CAEKDK010000001">
    <property type="protein sequence ID" value="CAB4265546.1"/>
    <property type="molecule type" value="Genomic_DNA"/>
</dbReference>
<dbReference type="EMBL" id="CAEKKB010000001">
    <property type="protein sequence ID" value="CAB4296138.1"/>
    <property type="molecule type" value="Genomic_DNA"/>
</dbReference>
<dbReference type="Proteomes" id="UP000507222">
    <property type="component" value="Unassembled WGS sequence"/>
</dbReference>
<sequence>MQSDSTNVSPAPDAFFSSTLQYIQFQKQKGGVMGEKYAPIKCGVERKNDEESRRVSIVYEKCP</sequence>
<evidence type="ECO:0000313" key="2">
    <source>
        <dbReference type="EMBL" id="CAB4296138.1"/>
    </source>
</evidence>
<protein>
    <submittedName>
        <fullName evidence="1">Uncharacterized protein</fullName>
    </submittedName>
</protein>
<reference evidence="4" key="1">
    <citation type="journal article" date="2020" name="Genome Biol.">
        <title>Gamete binning: chromosome-level and haplotype-resolved genome assembly enabled by high-throughput single-cell sequencing of gamete genomes.</title>
        <authorList>
            <person name="Campoy J.A."/>
            <person name="Sun H."/>
            <person name="Goel M."/>
            <person name="Jiao W.-B."/>
            <person name="Folz-Donahue K."/>
            <person name="Wang N."/>
            <person name="Rubio M."/>
            <person name="Liu C."/>
            <person name="Kukat C."/>
            <person name="Ruiz D."/>
            <person name="Huettel B."/>
            <person name="Schneeberger K."/>
        </authorList>
    </citation>
    <scope>NUCLEOTIDE SEQUENCE [LARGE SCALE GENOMIC DNA]</scope>
    <source>
        <strain evidence="4">cv. Rojo Pasion</strain>
    </source>
</reference>